<dbReference type="Proteomes" id="UP000663792">
    <property type="component" value="Unassembled WGS sequence"/>
</dbReference>
<sequence>MHSPALFLALELDGPGAHPAAWTAASGPPDQPVRPGALRAAVRAAETAGYDLITLDDSALPPTGSPEVPARLEAGTRAAFVATTTERIGLAPTLAVTVTEPFHLATQLASLDHASRGRAAWVVAAPADAATLATIGADPLTPAEVQRELADVIAVARDLWDSWEDDAVIKDAATGRYLDPDKVHHVDFRGGRFGVKGPLITPRPPQGQVLVLGADDLGVTDQLDVALIAAADATGVGRRADAARRAGAPLVFAEVEVVLDTEAGPATARLAALDATTPWPGGRRLRHVGSAAALVDLLRTLAEHVDGVRLFPAVHDLDGAELAARVLPGLAAAGLHRPDRAGATLRERLGLPRSPSRFAADHRTDRDLAGAHR</sequence>
<dbReference type="GO" id="GO:0004497">
    <property type="term" value="F:monooxygenase activity"/>
    <property type="evidence" value="ECO:0007669"/>
    <property type="project" value="UniProtKB-KW"/>
</dbReference>
<reference evidence="9" key="1">
    <citation type="submission" date="2021-01" db="EMBL/GenBank/DDBJ databases">
        <title>YIM 132084 draft genome.</title>
        <authorList>
            <person name="An D."/>
        </authorList>
    </citation>
    <scope>NUCLEOTIDE SEQUENCE</scope>
    <source>
        <strain evidence="9">YIM 132084</strain>
    </source>
</reference>
<evidence type="ECO:0000259" key="8">
    <source>
        <dbReference type="Pfam" id="PF00296"/>
    </source>
</evidence>
<evidence type="ECO:0000256" key="6">
    <source>
        <dbReference type="PIRSR" id="PIRSR000337-1"/>
    </source>
</evidence>
<keyword evidence="4" id="KW-0503">Monooxygenase</keyword>
<dbReference type="AlphaFoldDB" id="A0A938YEK5"/>
<dbReference type="InterPro" id="IPR016215">
    <property type="entry name" value="NTA_MOA"/>
</dbReference>
<dbReference type="Pfam" id="PF00296">
    <property type="entry name" value="Bac_luciferase"/>
    <property type="match status" value="1"/>
</dbReference>
<evidence type="ECO:0000313" key="10">
    <source>
        <dbReference type="Proteomes" id="UP000663792"/>
    </source>
</evidence>
<comment type="caution">
    <text evidence="9">The sequence shown here is derived from an EMBL/GenBank/DDBJ whole genome shotgun (WGS) entry which is preliminary data.</text>
</comment>
<dbReference type="PANTHER" id="PTHR30011">
    <property type="entry name" value="ALKANESULFONATE MONOOXYGENASE-RELATED"/>
    <property type="match status" value="1"/>
</dbReference>
<keyword evidence="1 6" id="KW-0285">Flavoprotein</keyword>
<gene>
    <name evidence="9" type="ORF">JL106_18475</name>
</gene>
<feature type="compositionally biased region" description="Basic and acidic residues" evidence="7">
    <location>
        <begin position="359"/>
        <end position="373"/>
    </location>
</feature>
<evidence type="ECO:0000256" key="5">
    <source>
        <dbReference type="ARBA" id="ARBA00033748"/>
    </source>
</evidence>
<feature type="region of interest" description="Disordered" evidence="7">
    <location>
        <begin position="352"/>
        <end position="373"/>
    </location>
</feature>
<dbReference type="InterPro" id="IPR051260">
    <property type="entry name" value="Diverse_substr_monoxygenases"/>
</dbReference>
<organism evidence="9 10">
    <name type="scientific">Nakamurella leprariae</name>
    <dbReference type="NCBI Taxonomy" id="2803911"/>
    <lineage>
        <taxon>Bacteria</taxon>
        <taxon>Bacillati</taxon>
        <taxon>Actinomycetota</taxon>
        <taxon>Actinomycetes</taxon>
        <taxon>Nakamurellales</taxon>
        <taxon>Nakamurellaceae</taxon>
        <taxon>Nakamurella</taxon>
    </lineage>
</organism>
<evidence type="ECO:0000256" key="4">
    <source>
        <dbReference type="ARBA" id="ARBA00023033"/>
    </source>
</evidence>
<evidence type="ECO:0000256" key="3">
    <source>
        <dbReference type="ARBA" id="ARBA00023002"/>
    </source>
</evidence>
<dbReference type="Gene3D" id="3.20.20.30">
    <property type="entry name" value="Luciferase-like domain"/>
    <property type="match status" value="1"/>
</dbReference>
<comment type="similarity">
    <text evidence="5">Belongs to the NtaA/SnaA/DszA monooxygenase family.</text>
</comment>
<evidence type="ECO:0000256" key="1">
    <source>
        <dbReference type="ARBA" id="ARBA00022630"/>
    </source>
</evidence>
<evidence type="ECO:0000313" key="9">
    <source>
        <dbReference type="EMBL" id="MBM9469277.1"/>
    </source>
</evidence>
<dbReference type="SUPFAM" id="SSF51679">
    <property type="entry name" value="Bacterial luciferase-like"/>
    <property type="match status" value="1"/>
</dbReference>
<keyword evidence="2 6" id="KW-0288">FMN</keyword>
<proteinExistence type="inferred from homology"/>
<dbReference type="GO" id="GO:0016705">
    <property type="term" value="F:oxidoreductase activity, acting on paired donors, with incorporation or reduction of molecular oxygen"/>
    <property type="evidence" value="ECO:0007669"/>
    <property type="project" value="InterPro"/>
</dbReference>
<keyword evidence="10" id="KW-1185">Reference proteome</keyword>
<dbReference type="RefSeq" id="WP_205262223.1">
    <property type="nucleotide sequence ID" value="NZ_JAERWK010000025.1"/>
</dbReference>
<dbReference type="PANTHER" id="PTHR30011:SF16">
    <property type="entry name" value="C2H2 FINGER DOMAIN TRANSCRIPTION FACTOR (EUROFUNG)-RELATED"/>
    <property type="match status" value="1"/>
</dbReference>
<dbReference type="InterPro" id="IPR036661">
    <property type="entry name" value="Luciferase-like_sf"/>
</dbReference>
<protein>
    <submittedName>
        <fullName evidence="9">LLM class flavin-dependent oxidoreductase</fullName>
    </submittedName>
</protein>
<feature type="binding site" evidence="6">
    <location>
        <position position="93"/>
    </location>
    <ligand>
        <name>FMN</name>
        <dbReference type="ChEBI" id="CHEBI:58210"/>
    </ligand>
</feature>
<dbReference type="EMBL" id="JAERWK010000025">
    <property type="protein sequence ID" value="MBM9469277.1"/>
    <property type="molecule type" value="Genomic_DNA"/>
</dbReference>
<dbReference type="InterPro" id="IPR011251">
    <property type="entry name" value="Luciferase-like_dom"/>
</dbReference>
<feature type="domain" description="Luciferase-like" evidence="8">
    <location>
        <begin position="27"/>
        <end position="216"/>
    </location>
</feature>
<evidence type="ECO:0000256" key="7">
    <source>
        <dbReference type="SAM" id="MobiDB-lite"/>
    </source>
</evidence>
<evidence type="ECO:0000256" key="2">
    <source>
        <dbReference type="ARBA" id="ARBA00022643"/>
    </source>
</evidence>
<dbReference type="PIRSF" id="PIRSF000337">
    <property type="entry name" value="NTA_MOA"/>
    <property type="match status" value="1"/>
</dbReference>
<keyword evidence="3" id="KW-0560">Oxidoreductase</keyword>
<accession>A0A938YEK5</accession>
<name>A0A938YEK5_9ACTN</name>